<keyword evidence="2" id="KW-1185">Reference proteome</keyword>
<evidence type="ECO:0000313" key="2">
    <source>
        <dbReference type="Proteomes" id="UP000789342"/>
    </source>
</evidence>
<dbReference type="Proteomes" id="UP000789342">
    <property type="component" value="Unassembled WGS sequence"/>
</dbReference>
<feature type="non-terminal residue" evidence="1">
    <location>
        <position position="1"/>
    </location>
</feature>
<evidence type="ECO:0000313" key="1">
    <source>
        <dbReference type="EMBL" id="CAG8509844.1"/>
    </source>
</evidence>
<dbReference type="AlphaFoldDB" id="A0A9N9F4T6"/>
<protein>
    <submittedName>
        <fullName evidence="1">15508_t:CDS:1</fullName>
    </submittedName>
</protein>
<organism evidence="1 2">
    <name type="scientific">Acaulospora morrowiae</name>
    <dbReference type="NCBI Taxonomy" id="94023"/>
    <lineage>
        <taxon>Eukaryota</taxon>
        <taxon>Fungi</taxon>
        <taxon>Fungi incertae sedis</taxon>
        <taxon>Mucoromycota</taxon>
        <taxon>Glomeromycotina</taxon>
        <taxon>Glomeromycetes</taxon>
        <taxon>Diversisporales</taxon>
        <taxon>Acaulosporaceae</taxon>
        <taxon>Acaulospora</taxon>
    </lineage>
</organism>
<accession>A0A9N9F4T6</accession>
<feature type="non-terminal residue" evidence="1">
    <location>
        <position position="86"/>
    </location>
</feature>
<comment type="caution">
    <text evidence="1">The sequence shown here is derived from an EMBL/GenBank/DDBJ whole genome shotgun (WGS) entry which is preliminary data.</text>
</comment>
<name>A0A9N9F4T6_9GLOM</name>
<gene>
    <name evidence="1" type="ORF">AMORRO_LOCUS3670</name>
</gene>
<proteinExistence type="predicted"/>
<reference evidence="1" key="1">
    <citation type="submission" date="2021-06" db="EMBL/GenBank/DDBJ databases">
        <authorList>
            <person name="Kallberg Y."/>
            <person name="Tangrot J."/>
            <person name="Rosling A."/>
        </authorList>
    </citation>
    <scope>NUCLEOTIDE SEQUENCE</scope>
    <source>
        <strain evidence="1">CL551</strain>
    </source>
</reference>
<dbReference type="EMBL" id="CAJVPV010001839">
    <property type="protein sequence ID" value="CAG8509844.1"/>
    <property type="molecule type" value="Genomic_DNA"/>
</dbReference>
<sequence>IERNLQKLDFGQKSNLDKLASGMLSIDIQLPITSHAKMANKILALLYSQIWIPSSSNTYPSKAISNDKNLLTLIIEVTDPQTNYSS</sequence>